<protein>
    <submittedName>
        <fullName evidence="4">Gluconolactonase</fullName>
    </submittedName>
    <submittedName>
        <fullName evidence="5">Sugar lactone lactonase YvrE</fullName>
    </submittedName>
</protein>
<reference evidence="4" key="1">
    <citation type="submission" date="2016-10" db="EMBL/GenBank/DDBJ databases">
        <authorList>
            <person name="de Groot N.N."/>
        </authorList>
    </citation>
    <scope>NUCLEOTIDE SEQUENCE [LARGE SCALE GENOMIC DNA]</scope>
    <source>
        <strain evidence="4">ATCC 20501</strain>
    </source>
</reference>
<dbReference type="PANTHER" id="PTHR10907:SF47">
    <property type="entry name" value="REGUCALCIN"/>
    <property type="match status" value="1"/>
</dbReference>
<dbReference type="AlphaFoldDB" id="A0A1H6CTQ1"/>
<dbReference type="SMR" id="A0A1H6CTQ1"/>
<dbReference type="GO" id="GO:0005509">
    <property type="term" value="F:calcium ion binding"/>
    <property type="evidence" value="ECO:0007669"/>
    <property type="project" value="TreeGrafter"/>
</dbReference>
<reference evidence="6 7" key="2">
    <citation type="submission" date="2016-10" db="EMBL/GenBank/DDBJ databases">
        <authorList>
            <person name="Varghese N."/>
            <person name="Submissions S."/>
        </authorList>
    </citation>
    <scope>NUCLEOTIDE SEQUENCE [LARGE SCALE GENOMIC DNA]</scope>
    <source>
        <strain evidence="7">ATCC 20501</strain>
        <strain evidence="5 6">CGMCC 4.3529</strain>
    </source>
</reference>
<evidence type="ECO:0000259" key="3">
    <source>
        <dbReference type="Pfam" id="PF08450"/>
    </source>
</evidence>
<evidence type="ECO:0000313" key="5">
    <source>
        <dbReference type="EMBL" id="SFC98319.1"/>
    </source>
</evidence>
<feature type="binding site" evidence="2">
    <location>
        <position position="115"/>
    </location>
    <ligand>
        <name>substrate</name>
    </ligand>
</feature>
<gene>
    <name evidence="4" type="ORF">SAMN02982929_03506</name>
    <name evidence="5" type="ORF">SAMN05216506_102100</name>
</gene>
<dbReference type="SUPFAM" id="SSF63829">
    <property type="entry name" value="Calcium-dependent phosphotriesterase"/>
    <property type="match status" value="1"/>
</dbReference>
<dbReference type="EMBL" id="FNVB01000005">
    <property type="protein sequence ID" value="SEG76063.1"/>
    <property type="molecule type" value="Genomic_DNA"/>
</dbReference>
<organism evidence="4 7">
    <name type="scientific">Saccharopolyspora kobensis</name>
    <dbReference type="NCBI Taxonomy" id="146035"/>
    <lineage>
        <taxon>Bacteria</taxon>
        <taxon>Bacillati</taxon>
        <taxon>Actinomycetota</taxon>
        <taxon>Actinomycetes</taxon>
        <taxon>Pseudonocardiales</taxon>
        <taxon>Pseudonocardiaceae</taxon>
        <taxon>Saccharopolyspora</taxon>
    </lineage>
</organism>
<dbReference type="InterPro" id="IPR013658">
    <property type="entry name" value="SGL"/>
</dbReference>
<keyword evidence="2" id="KW-0479">Metal-binding</keyword>
<dbReference type="InterPro" id="IPR011042">
    <property type="entry name" value="6-blade_b-propeller_TolB-like"/>
</dbReference>
<comment type="cofactor">
    <cofactor evidence="2">
        <name>Zn(2+)</name>
        <dbReference type="ChEBI" id="CHEBI:29105"/>
    </cofactor>
    <text evidence="2">Binds 1 divalent metal cation per subunit.</text>
</comment>
<accession>A0A1H6CTQ1</accession>
<keyword evidence="6" id="KW-1185">Reference proteome</keyword>
<feature type="domain" description="SMP-30/Gluconolactonase/LRE-like region" evidence="3">
    <location>
        <begin position="14"/>
        <end position="243"/>
    </location>
</feature>
<evidence type="ECO:0000313" key="7">
    <source>
        <dbReference type="Proteomes" id="UP000236729"/>
    </source>
</evidence>
<dbReference type="EMBL" id="FOME01000002">
    <property type="protein sequence ID" value="SFC98319.1"/>
    <property type="molecule type" value="Genomic_DNA"/>
</dbReference>
<name>A0A1H6CTQ1_9PSEU</name>
<dbReference type="Gene3D" id="2.120.10.30">
    <property type="entry name" value="TolB, C-terminal domain"/>
    <property type="match status" value="1"/>
</dbReference>
<dbReference type="PANTHER" id="PTHR10907">
    <property type="entry name" value="REGUCALCIN"/>
    <property type="match status" value="1"/>
</dbReference>
<evidence type="ECO:0000313" key="4">
    <source>
        <dbReference type="EMBL" id="SEG76063.1"/>
    </source>
</evidence>
<keyword evidence="2" id="KW-0862">Zinc</keyword>
<evidence type="ECO:0000256" key="2">
    <source>
        <dbReference type="PIRSR" id="PIRSR605511-2"/>
    </source>
</evidence>
<dbReference type="GO" id="GO:0019853">
    <property type="term" value="P:L-ascorbic acid biosynthetic process"/>
    <property type="evidence" value="ECO:0007669"/>
    <property type="project" value="TreeGrafter"/>
</dbReference>
<dbReference type="InterPro" id="IPR005511">
    <property type="entry name" value="SMP-30"/>
</dbReference>
<accession>A0A1I1NKZ3</accession>
<dbReference type="Proteomes" id="UP000236729">
    <property type="component" value="Unassembled WGS sequence"/>
</dbReference>
<dbReference type="Proteomes" id="UP000199690">
    <property type="component" value="Unassembled WGS sequence"/>
</dbReference>
<proteinExistence type="inferred from homology"/>
<dbReference type="RefSeq" id="WP_093348875.1">
    <property type="nucleotide sequence ID" value="NZ_FNVB01000005.1"/>
</dbReference>
<evidence type="ECO:0000256" key="1">
    <source>
        <dbReference type="ARBA" id="ARBA00008853"/>
    </source>
</evidence>
<dbReference type="GO" id="GO:0004341">
    <property type="term" value="F:gluconolactonase activity"/>
    <property type="evidence" value="ECO:0007669"/>
    <property type="project" value="TreeGrafter"/>
</dbReference>
<dbReference type="PRINTS" id="PR01790">
    <property type="entry name" value="SMP30FAMILY"/>
</dbReference>
<feature type="binding site" evidence="2">
    <location>
        <position position="138"/>
    </location>
    <ligand>
        <name>a divalent metal cation</name>
        <dbReference type="ChEBI" id="CHEBI:60240"/>
    </ligand>
</feature>
<dbReference type="Pfam" id="PF08450">
    <property type="entry name" value="SGL"/>
    <property type="match status" value="1"/>
</dbReference>
<evidence type="ECO:0000313" key="6">
    <source>
        <dbReference type="Proteomes" id="UP000199690"/>
    </source>
</evidence>
<comment type="similarity">
    <text evidence="1">Belongs to the SMP-30/CGR1 family.</text>
</comment>
<sequence>MQVDTAVPAAARSGRAPTWDIGTETLLWTDPPARSAHRFVPGRTDHAMELPQQVSAAKTRSLGGLALHLTEGIALFDSTGSHRTWLVYWAREGVQAGATAIDAKGRLWATTLGADGWLARVTGDGSASIALRGLPAANGIAWSPDSTRMYLTDGTGRIDVLDFDLDSGRCGERRPLCEIDGEPGGLAVDADGRLWVAIADRGEIRCYTAEGELERTIPLPVQRPTDCCFGGPDLTHLYITSATDDVTEPTEADGAILIIRDLATGLRPSSFAG</sequence>